<dbReference type="FunFam" id="3.30.1390.10:FF:000001">
    <property type="entry name" value="50S ribosomal protein L7/L12"/>
    <property type="match status" value="1"/>
</dbReference>
<dbReference type="GO" id="GO:0003729">
    <property type="term" value="F:mRNA binding"/>
    <property type="evidence" value="ECO:0007669"/>
    <property type="project" value="TreeGrafter"/>
</dbReference>
<keyword evidence="3 4" id="KW-0687">Ribonucleoprotein</keyword>
<dbReference type="InterPro" id="IPR013823">
    <property type="entry name" value="Ribosomal_bL12_C"/>
</dbReference>
<evidence type="ECO:0000313" key="8">
    <source>
        <dbReference type="Proteomes" id="UP000437131"/>
    </source>
</evidence>
<dbReference type="Pfam" id="PF16320">
    <property type="entry name" value="Ribosomal_L12_N"/>
    <property type="match status" value="1"/>
</dbReference>
<gene>
    <name evidence="4 7" type="primary">rplL</name>
    <name evidence="4" type="synonym">rpl12</name>
    <name evidence="7" type="ORF">GGC33_03765</name>
</gene>
<name>A0A844GSZ9_9CHRO</name>
<comment type="function">
    <text evidence="4">Forms part of the ribosomal stalk which helps the ribosome interact with GTP-bound translation factors. Is thus essential for accurate translation.</text>
</comment>
<comment type="similarity">
    <text evidence="1 4">Belongs to the bacterial ribosomal protein bL12 family.</text>
</comment>
<dbReference type="AlphaFoldDB" id="A0A844GSZ9"/>
<dbReference type="InterPro" id="IPR008932">
    <property type="entry name" value="Ribosomal_bL12_oligo"/>
</dbReference>
<dbReference type="GO" id="GO:0003735">
    <property type="term" value="F:structural constituent of ribosome"/>
    <property type="evidence" value="ECO:0007669"/>
    <property type="project" value="InterPro"/>
</dbReference>
<dbReference type="HAMAP" id="MF_00368">
    <property type="entry name" value="Ribosomal_bL12"/>
    <property type="match status" value="1"/>
</dbReference>
<protein>
    <recommendedName>
        <fullName evidence="4">Large ribosomal subunit protein bL12</fullName>
    </recommendedName>
</protein>
<dbReference type="CDD" id="cd00387">
    <property type="entry name" value="Ribosomal_L7_L12"/>
    <property type="match status" value="1"/>
</dbReference>
<evidence type="ECO:0000256" key="1">
    <source>
        <dbReference type="ARBA" id="ARBA00007197"/>
    </source>
</evidence>
<feature type="domain" description="Large ribosomal subunit protein bL12 oligomerization" evidence="6">
    <location>
        <begin position="5"/>
        <end position="52"/>
    </location>
</feature>
<dbReference type="Gene3D" id="1.20.5.710">
    <property type="entry name" value="Single helix bin"/>
    <property type="match status" value="1"/>
</dbReference>
<evidence type="ECO:0000256" key="2">
    <source>
        <dbReference type="ARBA" id="ARBA00022980"/>
    </source>
</evidence>
<dbReference type="NCBIfam" id="TIGR00855">
    <property type="entry name" value="L12"/>
    <property type="match status" value="1"/>
</dbReference>
<dbReference type="Gene3D" id="3.30.1390.10">
    <property type="match status" value="1"/>
</dbReference>
<dbReference type="Pfam" id="PF00542">
    <property type="entry name" value="Ribosomal_L12"/>
    <property type="match status" value="1"/>
</dbReference>
<organism evidence="7 8">
    <name type="scientific">Cyanobacterium aponinum 0216</name>
    <dbReference type="NCBI Taxonomy" id="2676140"/>
    <lineage>
        <taxon>Bacteria</taxon>
        <taxon>Bacillati</taxon>
        <taxon>Cyanobacteriota</taxon>
        <taxon>Cyanophyceae</taxon>
        <taxon>Oscillatoriophycideae</taxon>
        <taxon>Chroococcales</taxon>
        <taxon>Geminocystaceae</taxon>
        <taxon>Cyanobacterium</taxon>
    </lineage>
</organism>
<proteinExistence type="inferred from homology"/>
<dbReference type="SUPFAM" id="SSF54736">
    <property type="entry name" value="ClpS-like"/>
    <property type="match status" value="1"/>
</dbReference>
<dbReference type="EMBL" id="WMIA01000003">
    <property type="protein sequence ID" value="MTF38039.1"/>
    <property type="molecule type" value="Genomic_DNA"/>
</dbReference>
<dbReference type="InterPro" id="IPR014719">
    <property type="entry name" value="Ribosomal_bL12_C/ClpS-like"/>
</dbReference>
<sequence length="128" mass="13529">MSDKVANIVEELKTLTLLEASELVKQIEEVFGVSAAAPAGGMMMMAPGAAAPAEEVEEKTEFDVILDSFGDAKMGVLKVVRAITGLGLKEAKELVESAPKAIKEGINKEEAENIKKQLEEAGGKVTVK</sequence>
<accession>A0A844GSZ9</accession>
<feature type="domain" description="Large ribosomal subunit protein bL12 C-terminal" evidence="5">
    <location>
        <begin position="62"/>
        <end position="128"/>
    </location>
</feature>
<keyword evidence="2 4" id="KW-0689">Ribosomal protein</keyword>
<dbReference type="GO" id="GO:0022625">
    <property type="term" value="C:cytosolic large ribosomal subunit"/>
    <property type="evidence" value="ECO:0007669"/>
    <property type="project" value="TreeGrafter"/>
</dbReference>
<dbReference type="Proteomes" id="UP000437131">
    <property type="component" value="Unassembled WGS sequence"/>
</dbReference>
<evidence type="ECO:0000313" key="7">
    <source>
        <dbReference type="EMBL" id="MTF38039.1"/>
    </source>
</evidence>
<dbReference type="GO" id="GO:0006412">
    <property type="term" value="P:translation"/>
    <property type="evidence" value="ECO:0007669"/>
    <property type="project" value="UniProtKB-UniRule"/>
</dbReference>
<dbReference type="InterPro" id="IPR036235">
    <property type="entry name" value="Ribosomal_bL12_oligo_N_sf"/>
</dbReference>
<dbReference type="InterPro" id="IPR000206">
    <property type="entry name" value="Ribosomal_bL12"/>
</dbReference>
<comment type="caution">
    <text evidence="7">The sequence shown here is derived from an EMBL/GenBank/DDBJ whole genome shotgun (WGS) entry which is preliminary data.</text>
</comment>
<dbReference type="SUPFAM" id="SSF48300">
    <property type="entry name" value="Ribosomal protein L7/12, oligomerisation (N-terminal) domain"/>
    <property type="match status" value="1"/>
</dbReference>
<dbReference type="PANTHER" id="PTHR45987">
    <property type="entry name" value="39S RIBOSOMAL PROTEIN L12"/>
    <property type="match status" value="1"/>
</dbReference>
<comment type="subunit">
    <text evidence="4">Homodimer. Part of the ribosomal stalk of the 50S ribosomal subunit. Forms a multimeric L10(L12)X complex, where L10 forms an elongated spine to which 2 to 4 L12 dimers bind in a sequential fashion. Binds GTP-bound translation factors.</text>
</comment>
<evidence type="ECO:0000259" key="6">
    <source>
        <dbReference type="Pfam" id="PF16320"/>
    </source>
</evidence>
<dbReference type="RefSeq" id="WP_015218046.1">
    <property type="nucleotide sequence ID" value="NZ_WMIA01000003.1"/>
</dbReference>
<evidence type="ECO:0000259" key="5">
    <source>
        <dbReference type="Pfam" id="PF00542"/>
    </source>
</evidence>
<dbReference type="PANTHER" id="PTHR45987:SF4">
    <property type="entry name" value="LARGE RIBOSOMAL SUBUNIT PROTEIN BL12M"/>
    <property type="match status" value="1"/>
</dbReference>
<reference evidence="7 8" key="1">
    <citation type="submission" date="2019-11" db="EMBL/GenBank/DDBJ databases">
        <title>Isolation of a new High Light Tolerant Cyanobacteria.</title>
        <authorList>
            <person name="Dobson Z."/>
            <person name="Vaughn N."/>
            <person name="Vaughn M."/>
            <person name="Fromme P."/>
            <person name="Mazor Y."/>
        </authorList>
    </citation>
    <scope>NUCLEOTIDE SEQUENCE [LARGE SCALE GENOMIC DNA]</scope>
    <source>
        <strain evidence="7 8">0216</strain>
    </source>
</reference>
<evidence type="ECO:0000256" key="3">
    <source>
        <dbReference type="ARBA" id="ARBA00023274"/>
    </source>
</evidence>
<evidence type="ECO:0000256" key="4">
    <source>
        <dbReference type="HAMAP-Rule" id="MF_00368"/>
    </source>
</evidence>